<name>A0A6A3DH99_9STRA</name>
<dbReference type="Proteomes" id="UP000486351">
    <property type="component" value="Unassembled WGS sequence"/>
</dbReference>
<dbReference type="EMBL" id="QXFY01003831">
    <property type="protein sequence ID" value="KAE9281772.1"/>
    <property type="molecule type" value="Genomic_DNA"/>
</dbReference>
<protein>
    <submittedName>
        <fullName evidence="1">Uncharacterized protein</fullName>
    </submittedName>
</protein>
<organism evidence="1 4">
    <name type="scientific">Phytophthora fragariae</name>
    <dbReference type="NCBI Taxonomy" id="53985"/>
    <lineage>
        <taxon>Eukaryota</taxon>
        <taxon>Sar</taxon>
        <taxon>Stramenopiles</taxon>
        <taxon>Oomycota</taxon>
        <taxon>Peronosporomycetes</taxon>
        <taxon>Peronosporales</taxon>
        <taxon>Peronosporaceae</taxon>
        <taxon>Phytophthora</taxon>
    </lineage>
</organism>
<evidence type="ECO:0000313" key="2">
    <source>
        <dbReference type="EMBL" id="KAE9079251.1"/>
    </source>
</evidence>
<dbReference type="Proteomes" id="UP000429523">
    <property type="component" value="Unassembled WGS sequence"/>
</dbReference>
<evidence type="ECO:0000313" key="5">
    <source>
        <dbReference type="Proteomes" id="UP000486351"/>
    </source>
</evidence>
<dbReference type="EMBL" id="QXFX01002229">
    <property type="protein sequence ID" value="KAE9079251.1"/>
    <property type="molecule type" value="Genomic_DNA"/>
</dbReference>
<dbReference type="EMBL" id="QXGF01003633">
    <property type="protein sequence ID" value="KAE8921152.1"/>
    <property type="molecule type" value="Genomic_DNA"/>
</dbReference>
<evidence type="ECO:0000313" key="6">
    <source>
        <dbReference type="Proteomes" id="UP000488956"/>
    </source>
</evidence>
<dbReference type="AlphaFoldDB" id="A0A6A3DH99"/>
<reference evidence="1 4" key="1">
    <citation type="submission" date="2018-08" db="EMBL/GenBank/DDBJ databases">
        <title>Genomic investigation of the strawberry pathogen Phytophthora fragariae indicates pathogenicity is determined by transcriptional variation in three key races.</title>
        <authorList>
            <person name="Adams T.M."/>
            <person name="Armitage A.D."/>
            <person name="Sobczyk M.K."/>
            <person name="Bates H.J."/>
            <person name="Dunwell J.M."/>
            <person name="Nellist C.F."/>
            <person name="Harrison R.J."/>
        </authorList>
    </citation>
    <scope>NUCLEOTIDE SEQUENCE [LARGE SCALE GENOMIC DNA]</scope>
    <source>
        <strain evidence="3 5">NOV-77</strain>
        <strain evidence="1 4">NOV-9</strain>
        <strain evidence="2 6">ONT-3</strain>
    </source>
</reference>
<accession>A0A6A3DH99</accession>
<evidence type="ECO:0000313" key="1">
    <source>
        <dbReference type="EMBL" id="KAE8921152.1"/>
    </source>
</evidence>
<evidence type="ECO:0000313" key="4">
    <source>
        <dbReference type="Proteomes" id="UP000429523"/>
    </source>
</evidence>
<gene>
    <name evidence="3" type="ORF">PF008_g27805</name>
    <name evidence="1" type="ORF">PF009_g28568</name>
    <name evidence="2" type="ORF">PF010_g22820</name>
</gene>
<proteinExistence type="predicted"/>
<sequence length="55" mass="5713">MWKKSASAVQKSSAAVMGRAAVPKKLSAEVPKQSQVALQKMLSAVTRTPSATAAK</sequence>
<evidence type="ECO:0000313" key="3">
    <source>
        <dbReference type="EMBL" id="KAE9281772.1"/>
    </source>
</evidence>
<dbReference type="Proteomes" id="UP000488956">
    <property type="component" value="Unassembled WGS sequence"/>
</dbReference>
<comment type="caution">
    <text evidence="1">The sequence shown here is derived from an EMBL/GenBank/DDBJ whole genome shotgun (WGS) entry which is preliminary data.</text>
</comment>